<dbReference type="AlphaFoldDB" id="A0A2G8T8L2"/>
<evidence type="ECO:0000313" key="2">
    <source>
        <dbReference type="Proteomes" id="UP000230390"/>
    </source>
</evidence>
<dbReference type="RefSeq" id="WP_099793212.1">
    <property type="nucleotide sequence ID" value="NZ_JBHLYV010000013.1"/>
</dbReference>
<keyword evidence="2" id="KW-1185">Reference proteome</keyword>
<accession>A0A2G8T8L2</accession>
<organism evidence="1 2">
    <name type="scientific">Massilia eurypsychrophila</name>
    <dbReference type="NCBI Taxonomy" id="1485217"/>
    <lineage>
        <taxon>Bacteria</taxon>
        <taxon>Pseudomonadati</taxon>
        <taxon>Pseudomonadota</taxon>
        <taxon>Betaproteobacteria</taxon>
        <taxon>Burkholderiales</taxon>
        <taxon>Oxalobacteraceae</taxon>
        <taxon>Telluria group</taxon>
        <taxon>Massilia</taxon>
    </lineage>
</organism>
<dbReference type="Proteomes" id="UP000230390">
    <property type="component" value="Unassembled WGS sequence"/>
</dbReference>
<comment type="caution">
    <text evidence="1">The sequence shown here is derived from an EMBL/GenBank/DDBJ whole genome shotgun (WGS) entry which is preliminary data.</text>
</comment>
<gene>
    <name evidence="1" type="ORF">CR105_24670</name>
</gene>
<dbReference type="EMBL" id="PDOC01000028">
    <property type="protein sequence ID" value="PIL42381.1"/>
    <property type="molecule type" value="Genomic_DNA"/>
</dbReference>
<reference evidence="1 2" key="1">
    <citation type="submission" date="2017-10" db="EMBL/GenBank/DDBJ databases">
        <title>Massilia psychrophilum sp. nov., a novel purple-pigmented bacterium isolated from Tianshan glacier, Xinjiang Municipality, China.</title>
        <authorList>
            <person name="Wang H."/>
        </authorList>
    </citation>
    <scope>NUCLEOTIDE SEQUENCE [LARGE SCALE GENOMIC DNA]</scope>
    <source>
        <strain evidence="1 2">JCM 30074</strain>
    </source>
</reference>
<dbReference type="OrthoDB" id="9964248at2"/>
<sequence length="61" mass="6563">MKTPNAKTIALDTLGPDDEDHDLRALITVDLDEDGPPGQQTVDEFSDEFLMQAPKGPKPAG</sequence>
<protein>
    <submittedName>
        <fullName evidence="1">Uncharacterized protein</fullName>
    </submittedName>
</protein>
<name>A0A2G8T8L2_9BURK</name>
<evidence type="ECO:0000313" key="1">
    <source>
        <dbReference type="EMBL" id="PIL42381.1"/>
    </source>
</evidence>
<proteinExistence type="predicted"/>